<evidence type="ECO:0000313" key="2">
    <source>
        <dbReference type="EMBL" id="KAF9953137.1"/>
    </source>
</evidence>
<dbReference type="AlphaFoldDB" id="A0A9P6LYT6"/>
<dbReference type="OrthoDB" id="2449473at2759"/>
<feature type="compositionally biased region" description="Polar residues" evidence="1">
    <location>
        <begin position="93"/>
        <end position="103"/>
    </location>
</feature>
<feature type="region of interest" description="Disordered" evidence="1">
    <location>
        <begin position="220"/>
        <end position="248"/>
    </location>
</feature>
<reference evidence="2" key="1">
    <citation type="journal article" date="2020" name="Fungal Divers.">
        <title>Resolving the Mortierellaceae phylogeny through synthesis of multi-gene phylogenetics and phylogenomics.</title>
        <authorList>
            <person name="Vandepol N."/>
            <person name="Liber J."/>
            <person name="Desiro A."/>
            <person name="Na H."/>
            <person name="Kennedy M."/>
            <person name="Barry K."/>
            <person name="Grigoriev I.V."/>
            <person name="Miller A.N."/>
            <person name="O'Donnell K."/>
            <person name="Stajich J.E."/>
            <person name="Bonito G."/>
        </authorList>
    </citation>
    <scope>NUCLEOTIDE SEQUENCE</scope>
    <source>
        <strain evidence="2">CK1249</strain>
    </source>
</reference>
<dbReference type="EMBL" id="JAAAHY010001065">
    <property type="protein sequence ID" value="KAF9953137.1"/>
    <property type="molecule type" value="Genomic_DNA"/>
</dbReference>
<name>A0A9P6LYT6_MORAP</name>
<feature type="region of interest" description="Disordered" evidence="1">
    <location>
        <begin position="56"/>
        <end position="103"/>
    </location>
</feature>
<evidence type="ECO:0000313" key="3">
    <source>
        <dbReference type="Proteomes" id="UP000738359"/>
    </source>
</evidence>
<sequence>MLLQFKSKIRSSVGGSIGASRADDNPDDYEMYSDIFRPAVHDSGFPAVVAASSMAGSSPQMQHVHYEQQPYDEHEQQIAPSQQQQQQQSQQQHMSTSTVPDYGQYRQQGQDRWLDDGYGYDAVVNEAIIGSAGPYYPPTYVSQENGAPNDHFLRELRELSNTYNSAMGGAKQTVGNTLGNESLAGSGAQQQAQAQAKQKAQEAQTHAEGMGHNIKGAAQKAVGGATNDHSMEAKGHGNSALGDVQRNV</sequence>
<feature type="region of interest" description="Disordered" evidence="1">
    <location>
        <begin position="1"/>
        <end position="27"/>
    </location>
</feature>
<protein>
    <submittedName>
        <fullName evidence="2">Uncharacterized protein</fullName>
    </submittedName>
</protein>
<feature type="compositionally biased region" description="Low complexity" evidence="1">
    <location>
        <begin position="81"/>
        <end position="92"/>
    </location>
</feature>
<keyword evidence="3" id="KW-1185">Reference proteome</keyword>
<accession>A0A9P6LYT6</accession>
<organism evidence="2 3">
    <name type="scientific">Mortierella alpina</name>
    <name type="common">Oleaginous fungus</name>
    <name type="synonym">Mortierella renispora</name>
    <dbReference type="NCBI Taxonomy" id="64518"/>
    <lineage>
        <taxon>Eukaryota</taxon>
        <taxon>Fungi</taxon>
        <taxon>Fungi incertae sedis</taxon>
        <taxon>Mucoromycota</taxon>
        <taxon>Mortierellomycotina</taxon>
        <taxon>Mortierellomycetes</taxon>
        <taxon>Mortierellales</taxon>
        <taxon>Mortierellaceae</taxon>
        <taxon>Mortierella</taxon>
    </lineage>
</organism>
<comment type="caution">
    <text evidence="2">The sequence shown here is derived from an EMBL/GenBank/DDBJ whole genome shotgun (WGS) entry which is preliminary data.</text>
</comment>
<evidence type="ECO:0000256" key="1">
    <source>
        <dbReference type="SAM" id="MobiDB-lite"/>
    </source>
</evidence>
<gene>
    <name evidence="2" type="ORF">BGZ70_000353</name>
</gene>
<dbReference type="Proteomes" id="UP000738359">
    <property type="component" value="Unassembled WGS sequence"/>
</dbReference>
<proteinExistence type="predicted"/>